<evidence type="ECO:0000313" key="1">
    <source>
        <dbReference type="EMBL" id="RZF43616.1"/>
    </source>
</evidence>
<name>A0A482XCW4_LAOST</name>
<proteinExistence type="predicted"/>
<reference evidence="1 2" key="1">
    <citation type="journal article" date="2017" name="Gigascience">
        <title>Genome sequence of the small brown planthopper, Laodelphax striatellus.</title>
        <authorList>
            <person name="Zhu J."/>
            <person name="Jiang F."/>
            <person name="Wang X."/>
            <person name="Yang P."/>
            <person name="Bao Y."/>
            <person name="Zhao W."/>
            <person name="Wang W."/>
            <person name="Lu H."/>
            <person name="Wang Q."/>
            <person name="Cui N."/>
            <person name="Li J."/>
            <person name="Chen X."/>
            <person name="Luo L."/>
            <person name="Yu J."/>
            <person name="Kang L."/>
            <person name="Cui F."/>
        </authorList>
    </citation>
    <scope>NUCLEOTIDE SEQUENCE [LARGE SCALE GENOMIC DNA]</scope>
    <source>
        <strain evidence="1">Lst14</strain>
    </source>
</reference>
<keyword evidence="2" id="KW-1185">Reference proteome</keyword>
<dbReference type="OrthoDB" id="10584742at2759"/>
<dbReference type="AlphaFoldDB" id="A0A482XCW4"/>
<organism evidence="1 2">
    <name type="scientific">Laodelphax striatellus</name>
    <name type="common">Small brown planthopper</name>
    <name type="synonym">Delphax striatella</name>
    <dbReference type="NCBI Taxonomy" id="195883"/>
    <lineage>
        <taxon>Eukaryota</taxon>
        <taxon>Metazoa</taxon>
        <taxon>Ecdysozoa</taxon>
        <taxon>Arthropoda</taxon>
        <taxon>Hexapoda</taxon>
        <taxon>Insecta</taxon>
        <taxon>Pterygota</taxon>
        <taxon>Neoptera</taxon>
        <taxon>Paraneoptera</taxon>
        <taxon>Hemiptera</taxon>
        <taxon>Auchenorrhyncha</taxon>
        <taxon>Fulgoroidea</taxon>
        <taxon>Delphacidae</taxon>
        <taxon>Criomorphinae</taxon>
        <taxon>Laodelphax</taxon>
    </lineage>
</organism>
<dbReference type="Proteomes" id="UP000291343">
    <property type="component" value="Unassembled WGS sequence"/>
</dbReference>
<evidence type="ECO:0000313" key="2">
    <source>
        <dbReference type="Proteomes" id="UP000291343"/>
    </source>
</evidence>
<gene>
    <name evidence="1" type="ORF">LSTR_LSTR010875</name>
</gene>
<comment type="caution">
    <text evidence="1">The sequence shown here is derived from an EMBL/GenBank/DDBJ whole genome shotgun (WGS) entry which is preliminary data.</text>
</comment>
<dbReference type="EMBL" id="QKKF02012550">
    <property type="protein sequence ID" value="RZF43616.1"/>
    <property type="molecule type" value="Genomic_DNA"/>
</dbReference>
<sequence length="169" mass="19666">MKSPSSKYIPVAKDQFKKAILKAVEDCGGKMDFEQYFAYMKRKEKENPISKRDAVKAMFPGQTKVTKQQLINKIPGLNKKYIQESYTIEEIVEIMNELEKEKEMEIKVKAMFPGQTKVTKVQLCGKIPGLDQKYELEESYTIEEIVKIMIELEKEEEEGKSDRKEINVE</sequence>
<accession>A0A482XCW4</accession>
<protein>
    <submittedName>
        <fullName evidence="1">Uncharacterized protein</fullName>
    </submittedName>
</protein>
<dbReference type="InParanoid" id="A0A482XCW4"/>